<organism evidence="2 3">
    <name type="scientific">Alteromonas macleodii</name>
    <name type="common">Pseudoalteromonas macleodii</name>
    <dbReference type="NCBI Taxonomy" id="28108"/>
    <lineage>
        <taxon>Bacteria</taxon>
        <taxon>Pseudomonadati</taxon>
        <taxon>Pseudomonadota</taxon>
        <taxon>Gammaproteobacteria</taxon>
        <taxon>Alteromonadales</taxon>
        <taxon>Alteromonadaceae</taxon>
        <taxon>Alteromonas/Salinimonas group</taxon>
        <taxon>Alteromonas</taxon>
    </lineage>
</organism>
<evidence type="ECO:0000313" key="3">
    <source>
        <dbReference type="Proteomes" id="UP000095392"/>
    </source>
</evidence>
<proteinExistence type="predicted"/>
<gene>
    <name evidence="2" type="ORF">BFV95_4748</name>
</gene>
<evidence type="ECO:0000313" key="2">
    <source>
        <dbReference type="EMBL" id="OES24481.1"/>
    </source>
</evidence>
<dbReference type="RefSeq" id="WP_069945610.1">
    <property type="nucleotide sequence ID" value="NZ_MIPW01000036.1"/>
</dbReference>
<reference evidence="2 3" key="1">
    <citation type="submission" date="2016-09" db="EMBL/GenBank/DDBJ databases">
        <title>Draft Genome Sequence of four Alteromonas macleodii strains isolated from copper coupons and grown long-term at elevated copper levels.</title>
        <authorList>
            <person name="Cusick K."/>
            <person name="Dale J."/>
            <person name="Little B."/>
            <person name="Biffinger J."/>
        </authorList>
    </citation>
    <scope>NUCLEOTIDE SEQUENCE [LARGE SCALE GENOMIC DNA]</scope>
    <source>
        <strain evidence="2 3">KCP01</strain>
    </source>
</reference>
<keyword evidence="3" id="KW-1185">Reference proteome</keyword>
<dbReference type="EMBL" id="MIPY01000061">
    <property type="protein sequence ID" value="OES24481.1"/>
    <property type="molecule type" value="Genomic_DNA"/>
</dbReference>
<protein>
    <submittedName>
        <fullName evidence="2">Uncharacterized protein</fullName>
    </submittedName>
</protein>
<evidence type="ECO:0000256" key="1">
    <source>
        <dbReference type="SAM" id="SignalP"/>
    </source>
</evidence>
<dbReference type="Proteomes" id="UP000095392">
    <property type="component" value="Unassembled WGS sequence"/>
</dbReference>
<sequence>MKNVLLTLTLCLVAFVANAGKGCLTLEDGVNYSYDDYLSRYCTEEDVVSVYTANTDAIIDVKGNAFTVLTHDAGTLYNIIIELEDGSTQEALFLSVITPQVKRVLTFQDPKAPPVVEEVIIK</sequence>
<name>A0AB36FRN6_ALTMA</name>
<comment type="caution">
    <text evidence="2">The sequence shown here is derived from an EMBL/GenBank/DDBJ whole genome shotgun (WGS) entry which is preliminary data.</text>
</comment>
<accession>A0AB36FRN6</accession>
<feature type="chain" id="PRO_5044225682" evidence="1">
    <location>
        <begin position="20"/>
        <end position="122"/>
    </location>
</feature>
<feature type="signal peptide" evidence="1">
    <location>
        <begin position="1"/>
        <end position="19"/>
    </location>
</feature>
<dbReference type="AlphaFoldDB" id="A0AB36FRN6"/>
<keyword evidence="1" id="KW-0732">Signal</keyword>